<evidence type="ECO:0000256" key="6">
    <source>
        <dbReference type="ARBA" id="ARBA00022777"/>
    </source>
</evidence>
<dbReference type="OrthoDB" id="419537at2759"/>
<dbReference type="Gene3D" id="3.40.367.20">
    <property type="match status" value="1"/>
</dbReference>
<keyword evidence="8 11" id="KW-1133">Transmembrane helix</keyword>
<dbReference type="GO" id="GO:0005536">
    <property type="term" value="F:D-glucose binding"/>
    <property type="evidence" value="ECO:0007669"/>
    <property type="project" value="InterPro"/>
</dbReference>
<dbReference type="PROSITE" id="PS50850">
    <property type="entry name" value="MFS"/>
    <property type="match status" value="1"/>
</dbReference>
<evidence type="ECO:0000256" key="1">
    <source>
        <dbReference type="ARBA" id="ARBA00004141"/>
    </source>
</evidence>
<comment type="similarity">
    <text evidence="2">Belongs to the hexokinase family.</text>
</comment>
<dbReference type="InterPro" id="IPR043129">
    <property type="entry name" value="ATPase_NBD"/>
</dbReference>
<evidence type="ECO:0000259" key="12">
    <source>
        <dbReference type="PROSITE" id="PS50850"/>
    </source>
</evidence>
<dbReference type="PANTHER" id="PTHR23501">
    <property type="entry name" value="MAJOR FACILITATOR SUPERFAMILY"/>
    <property type="match status" value="1"/>
</dbReference>
<name>A0A9P8CTL4_9HYPO</name>
<dbReference type="CDD" id="cd24000">
    <property type="entry name" value="ASKHA_NBD_HK"/>
    <property type="match status" value="1"/>
</dbReference>
<dbReference type="GO" id="GO:0005524">
    <property type="term" value="F:ATP binding"/>
    <property type="evidence" value="ECO:0007669"/>
    <property type="project" value="UniProtKB-KW"/>
</dbReference>
<reference evidence="13" key="1">
    <citation type="journal article" date="2021" name="IMA Fungus">
        <title>Genomic characterization of three marine fungi, including Emericellopsis atlantica sp. nov. with signatures of a generalist lifestyle and marine biomass degradation.</title>
        <authorList>
            <person name="Hagestad O.C."/>
            <person name="Hou L."/>
            <person name="Andersen J.H."/>
            <person name="Hansen E.H."/>
            <person name="Altermark B."/>
            <person name="Li C."/>
            <person name="Kuhnert E."/>
            <person name="Cox R.J."/>
            <person name="Crous P.W."/>
            <person name="Spatafora J.W."/>
            <person name="Lail K."/>
            <person name="Amirebrahimi M."/>
            <person name="Lipzen A."/>
            <person name="Pangilinan J."/>
            <person name="Andreopoulos W."/>
            <person name="Hayes R.D."/>
            <person name="Ng V."/>
            <person name="Grigoriev I.V."/>
            <person name="Jackson S.A."/>
            <person name="Sutton T.D.S."/>
            <person name="Dobson A.D.W."/>
            <person name="Rama T."/>
        </authorList>
    </citation>
    <scope>NUCLEOTIDE SEQUENCE</scope>
    <source>
        <strain evidence="13">TS7</strain>
    </source>
</reference>
<feature type="transmembrane region" description="Helical" evidence="11">
    <location>
        <begin position="810"/>
        <end position="833"/>
    </location>
</feature>
<feature type="domain" description="Major facilitator superfamily (MFS) profile" evidence="12">
    <location>
        <begin position="545"/>
        <end position="1033"/>
    </location>
</feature>
<dbReference type="InterPro" id="IPR001312">
    <property type="entry name" value="Hexokinase"/>
</dbReference>
<dbReference type="SUPFAM" id="SSF103473">
    <property type="entry name" value="MFS general substrate transporter"/>
    <property type="match status" value="2"/>
</dbReference>
<keyword evidence="5" id="KW-0547">Nucleotide-binding</keyword>
<evidence type="ECO:0000256" key="5">
    <source>
        <dbReference type="ARBA" id="ARBA00022741"/>
    </source>
</evidence>
<evidence type="ECO:0000256" key="3">
    <source>
        <dbReference type="ARBA" id="ARBA00022679"/>
    </source>
</evidence>
<dbReference type="InterPro" id="IPR022672">
    <property type="entry name" value="Hexokinase_N"/>
</dbReference>
<keyword evidence="7" id="KW-0067">ATP-binding</keyword>
<dbReference type="GeneID" id="70296378"/>
<dbReference type="GO" id="GO:0015174">
    <property type="term" value="F:basic amino acid transmembrane transporter activity"/>
    <property type="evidence" value="ECO:0007669"/>
    <property type="project" value="TreeGrafter"/>
</dbReference>
<dbReference type="InterPro" id="IPR022673">
    <property type="entry name" value="Hexokinase_C"/>
</dbReference>
<feature type="transmembrane region" description="Helical" evidence="11">
    <location>
        <begin position="745"/>
        <end position="765"/>
    </location>
</feature>
<dbReference type="InterPro" id="IPR036259">
    <property type="entry name" value="MFS_trans_sf"/>
</dbReference>
<dbReference type="SUPFAM" id="SSF53067">
    <property type="entry name" value="Actin-like ATPase domain"/>
    <property type="match status" value="2"/>
</dbReference>
<evidence type="ECO:0000256" key="7">
    <source>
        <dbReference type="ARBA" id="ARBA00022840"/>
    </source>
</evidence>
<dbReference type="AlphaFoldDB" id="A0A9P8CTL4"/>
<feature type="transmembrane region" description="Helical" evidence="11">
    <location>
        <begin position="610"/>
        <end position="629"/>
    </location>
</feature>
<dbReference type="EMBL" id="MU251242">
    <property type="protein sequence ID" value="KAG9258958.1"/>
    <property type="molecule type" value="Genomic_DNA"/>
</dbReference>
<dbReference type="InterPro" id="IPR020846">
    <property type="entry name" value="MFS_dom"/>
</dbReference>
<feature type="transmembrane region" description="Helical" evidence="11">
    <location>
        <begin position="1008"/>
        <end position="1029"/>
    </location>
</feature>
<feature type="transmembrane region" description="Helical" evidence="11">
    <location>
        <begin position="845"/>
        <end position="867"/>
    </location>
</feature>
<keyword evidence="4 11" id="KW-0812">Transmembrane</keyword>
<evidence type="ECO:0000256" key="4">
    <source>
        <dbReference type="ARBA" id="ARBA00022692"/>
    </source>
</evidence>
<dbReference type="Proteomes" id="UP000887229">
    <property type="component" value="Unassembled WGS sequence"/>
</dbReference>
<dbReference type="Pfam" id="PF03727">
    <property type="entry name" value="Hexokinase_2"/>
    <property type="match status" value="1"/>
</dbReference>
<dbReference type="GO" id="GO:0001678">
    <property type="term" value="P:intracellular glucose homeostasis"/>
    <property type="evidence" value="ECO:0007669"/>
    <property type="project" value="InterPro"/>
</dbReference>
<evidence type="ECO:0000256" key="2">
    <source>
        <dbReference type="ARBA" id="ARBA00009225"/>
    </source>
</evidence>
<feature type="transmembrane region" description="Helical" evidence="11">
    <location>
        <begin position="946"/>
        <end position="967"/>
    </location>
</feature>
<dbReference type="GO" id="GO:0004396">
    <property type="term" value="F:hexokinase activity"/>
    <property type="evidence" value="ECO:0007669"/>
    <property type="project" value="InterPro"/>
</dbReference>
<keyword evidence="14" id="KW-1185">Reference proteome</keyword>
<dbReference type="PROSITE" id="PS51748">
    <property type="entry name" value="HEXOKINASE_2"/>
    <property type="match status" value="1"/>
</dbReference>
<keyword evidence="9 11" id="KW-0472">Membrane</keyword>
<feature type="region of interest" description="Disordered" evidence="10">
    <location>
        <begin position="487"/>
        <end position="522"/>
    </location>
</feature>
<comment type="caution">
    <text evidence="13">The sequence shown here is derived from an EMBL/GenBank/DDBJ whole genome shotgun (WGS) entry which is preliminary data.</text>
</comment>
<organism evidence="13 14">
    <name type="scientific">Emericellopsis atlantica</name>
    <dbReference type="NCBI Taxonomy" id="2614577"/>
    <lineage>
        <taxon>Eukaryota</taxon>
        <taxon>Fungi</taxon>
        <taxon>Dikarya</taxon>
        <taxon>Ascomycota</taxon>
        <taxon>Pezizomycotina</taxon>
        <taxon>Sordariomycetes</taxon>
        <taxon>Hypocreomycetidae</taxon>
        <taxon>Hypocreales</taxon>
        <taxon>Bionectriaceae</taxon>
        <taxon>Emericellopsis</taxon>
    </lineage>
</organism>
<dbReference type="InterPro" id="IPR011701">
    <property type="entry name" value="MFS"/>
</dbReference>
<dbReference type="Gene3D" id="3.30.420.40">
    <property type="match status" value="1"/>
</dbReference>
<dbReference type="Pfam" id="PF07690">
    <property type="entry name" value="MFS_1"/>
    <property type="match status" value="1"/>
</dbReference>
<feature type="transmembrane region" description="Helical" evidence="11">
    <location>
        <begin position="905"/>
        <end position="925"/>
    </location>
</feature>
<dbReference type="GO" id="GO:0000329">
    <property type="term" value="C:fungal-type vacuole membrane"/>
    <property type="evidence" value="ECO:0007669"/>
    <property type="project" value="TreeGrafter"/>
</dbReference>
<accession>A0A9P8CTL4</accession>
<comment type="subcellular location">
    <subcellularLocation>
        <location evidence="1">Membrane</location>
        <topology evidence="1">Multi-pass membrane protein</topology>
    </subcellularLocation>
</comment>
<feature type="transmembrane region" description="Helical" evidence="11">
    <location>
        <begin position="771"/>
        <end position="789"/>
    </location>
</feature>
<evidence type="ECO:0000256" key="8">
    <source>
        <dbReference type="ARBA" id="ARBA00022989"/>
    </source>
</evidence>
<evidence type="ECO:0000256" key="9">
    <source>
        <dbReference type="ARBA" id="ARBA00023136"/>
    </source>
</evidence>
<dbReference type="PANTHER" id="PTHR23501:SF67">
    <property type="entry name" value="MFS MULTIDRUG EFFLUX TRANSPORTER (EUROFUNG)"/>
    <property type="match status" value="1"/>
</dbReference>
<evidence type="ECO:0000256" key="11">
    <source>
        <dbReference type="SAM" id="Phobius"/>
    </source>
</evidence>
<keyword evidence="3" id="KW-0808">Transferase</keyword>
<feature type="transmembrane region" description="Helical" evidence="11">
    <location>
        <begin position="635"/>
        <end position="656"/>
    </location>
</feature>
<dbReference type="Gene3D" id="1.20.1720.10">
    <property type="entry name" value="Multidrug resistance protein D"/>
    <property type="match status" value="1"/>
</dbReference>
<feature type="region of interest" description="Disordered" evidence="10">
    <location>
        <begin position="430"/>
        <end position="459"/>
    </location>
</feature>
<feature type="transmembrane region" description="Helical" evidence="11">
    <location>
        <begin position="668"/>
        <end position="690"/>
    </location>
</feature>
<evidence type="ECO:0000256" key="10">
    <source>
        <dbReference type="SAM" id="MobiDB-lite"/>
    </source>
</evidence>
<dbReference type="RefSeq" id="XP_046122882.1">
    <property type="nucleotide sequence ID" value="XM_046265475.1"/>
</dbReference>
<feature type="transmembrane region" description="Helical" evidence="11">
    <location>
        <begin position="702"/>
        <end position="724"/>
    </location>
</feature>
<keyword evidence="6" id="KW-0418">Kinase</keyword>
<dbReference type="PRINTS" id="PR00475">
    <property type="entry name" value="HEXOKINASE"/>
</dbReference>
<feature type="transmembrane region" description="Helical" evidence="11">
    <location>
        <begin position="542"/>
        <end position="564"/>
    </location>
</feature>
<protein>
    <submittedName>
        <fullName evidence="13">Major facilitator superfamily-domain-containing protein</fullName>
    </submittedName>
</protein>
<gene>
    <name evidence="13" type="ORF">F5Z01DRAFT_678862</name>
</gene>
<evidence type="ECO:0000313" key="13">
    <source>
        <dbReference type="EMBL" id="KAG9258958.1"/>
    </source>
</evidence>
<proteinExistence type="inferred from homology"/>
<dbReference type="Pfam" id="PF00349">
    <property type="entry name" value="Hexokinase_1"/>
    <property type="match status" value="1"/>
</dbReference>
<evidence type="ECO:0000313" key="14">
    <source>
        <dbReference type="Proteomes" id="UP000887229"/>
    </source>
</evidence>
<sequence length="1040" mass="112827">MASPTIPIDQFLQPLHVDVEGIYELSQLFLSNFQDLAAHSESQFLPTPISESILRPVSISSKDAYGGTNLRVGFVQRLGKQAPSEGEKETPPRTRRLLEQHWSIDEHLKNDNADKLFAWIGKCIATVVEEGCSQLEVPREKPLDLGTSLSEARLMAMGKGFAVSANVDLGSRLLDGYDNSRGDRLPPMRIAAIANDSVSTLSVKKRASMGLILGTGCNATIPLKLSQLKPSKRPTNRVDDVKVAINTEWSINGSVPPLRKMNLISRWDEVPMEYMTAGRYLGELGRVVVQGVPEQDLPEQFFLSHFKPLEPRQLLQQLEKAFPTDADTHGISWTEEFAVRAAGIVAAATLPQGSSDAAPSGSELGVGYTGGCITHFQDYLTDCQSIFGDGQSPARRECASLRIRFRSASIEPVHGKIATLGTGGACSCEPGGRSDIGRDAPSEPTPILGRRSSDLEVEQTDDIARSLSSQPAPLAPDTQENGVIGPLHANGNGKHHRYHVRDQEAQPTESSPLLGDREDEEETAPAAETAQVFLLLTNPGRFWLIFTVILINLFIMAFDGTIMASSHPVITSHFHAANSASWLSTSFLLTSTAFQPLFGRLSDAVGRKPLFVACAVIFFLATLWCALAGSIESFIAARALCGLAGGGGGTIGSIMTSDLVPIERRGSYQAYINVTAGVGGALGAALGGWLAESLGWRWEFGIQLPFLAFVTTVALLAIPADLGLQEDRKSTAWQQLKDFDFQGSLLLTSCITFLILGVNLGGNILPWTHPFVIASLIVFGLTLPLFIWAERWATKPIMPLQVLLTAPRANLVFSNFVAALLMNALTFNLPLFFQAVLLSSATDSGLRLVMPSIVASVFGAFTGFAITWTRRLKWPPMLGSSFLLLGCVSLSLLRRDLPEVVYNLALVPSSVGQGFAFSGTFMALLASSQQKEQAVVTSTLILWRSLGLVVGVAYASLVVQNALRYYLNIYVDDTPDKAEIIERVRKSVELVAKLEQPLRDQVVMSYEAAIRLTFMTLSILGAVAVLMIIPIKLPRLPKRD</sequence>